<dbReference type="OrthoDB" id="6430261at2759"/>
<organism evidence="1 2">
    <name type="scientific">Argiope bruennichi</name>
    <name type="common">Wasp spider</name>
    <name type="synonym">Aranea bruennichi</name>
    <dbReference type="NCBI Taxonomy" id="94029"/>
    <lineage>
        <taxon>Eukaryota</taxon>
        <taxon>Metazoa</taxon>
        <taxon>Ecdysozoa</taxon>
        <taxon>Arthropoda</taxon>
        <taxon>Chelicerata</taxon>
        <taxon>Arachnida</taxon>
        <taxon>Araneae</taxon>
        <taxon>Araneomorphae</taxon>
        <taxon>Entelegynae</taxon>
        <taxon>Araneoidea</taxon>
        <taxon>Araneidae</taxon>
        <taxon>Argiope</taxon>
    </lineage>
</organism>
<proteinExistence type="predicted"/>
<dbReference type="InterPro" id="IPR035426">
    <property type="entry name" value="Gemin2/Brr1"/>
</dbReference>
<gene>
    <name evidence="1" type="ORF">HNY73_008925</name>
</gene>
<dbReference type="Gene3D" id="1.20.58.1070">
    <property type="match status" value="1"/>
</dbReference>
<dbReference type="Proteomes" id="UP000807504">
    <property type="component" value="Unassembled WGS sequence"/>
</dbReference>
<dbReference type="EMBL" id="JABXBU010000015">
    <property type="protein sequence ID" value="KAF8787310.1"/>
    <property type="molecule type" value="Genomic_DNA"/>
</dbReference>
<dbReference type="AlphaFoldDB" id="A0A8T0FDD1"/>
<sequence length="243" mass="28274">MPPKPLLQVEPATRHLDIHTRAQDGSEFIHISRMEDAEVNLERNPLPEAPVEDEDKWKRLSMRPAIYQFTRRALEINTKRDQLKIRFPLRLETLLDVSACRHDWCAFCLGSKLCSEIYSESYLAPIEEIAGQSPYLSVVLHFDYYTLVLLLKYLHEWFIIIGMKEAIGAWVYSVVACMKKSIGSRVRRLVENFYDDCEEYLKVCEDETEIDKLYLISGILDSYFNINLERASEVAIASENDLM</sequence>
<reference evidence="1" key="1">
    <citation type="journal article" date="2020" name="bioRxiv">
        <title>Chromosome-level reference genome of the European wasp spider Argiope bruennichi: a resource for studies on range expansion and evolutionary adaptation.</title>
        <authorList>
            <person name="Sheffer M.M."/>
            <person name="Hoppe A."/>
            <person name="Krehenwinkel H."/>
            <person name="Uhl G."/>
            <person name="Kuss A.W."/>
            <person name="Jensen L."/>
            <person name="Jensen C."/>
            <person name="Gillespie R.G."/>
            <person name="Hoff K.J."/>
            <person name="Prost S."/>
        </authorList>
    </citation>
    <scope>NUCLEOTIDE SEQUENCE</scope>
</reference>
<accession>A0A8T0FDD1</accession>
<protein>
    <submittedName>
        <fullName evidence="1">Gem-associated protein 2 like protein</fullName>
    </submittedName>
</protein>
<reference evidence="1" key="2">
    <citation type="submission" date="2020-06" db="EMBL/GenBank/DDBJ databases">
        <authorList>
            <person name="Sheffer M."/>
        </authorList>
    </citation>
    <scope>NUCLEOTIDE SEQUENCE</scope>
</reference>
<keyword evidence="2" id="KW-1185">Reference proteome</keyword>
<comment type="caution">
    <text evidence="1">The sequence shown here is derived from an EMBL/GenBank/DDBJ whole genome shotgun (WGS) entry which is preliminary data.</text>
</comment>
<evidence type="ECO:0000313" key="1">
    <source>
        <dbReference type="EMBL" id="KAF8787310.1"/>
    </source>
</evidence>
<dbReference type="GO" id="GO:0000387">
    <property type="term" value="P:spliceosomal snRNP assembly"/>
    <property type="evidence" value="ECO:0007669"/>
    <property type="project" value="InterPro"/>
</dbReference>
<dbReference type="Pfam" id="PF04938">
    <property type="entry name" value="SIP1"/>
    <property type="match status" value="1"/>
</dbReference>
<dbReference type="OMA" id="TMIARHE"/>
<evidence type="ECO:0000313" key="2">
    <source>
        <dbReference type="Proteomes" id="UP000807504"/>
    </source>
</evidence>
<name>A0A8T0FDD1_ARGBR</name>